<accession>A0A1F6C2Z0</accession>
<comment type="caution">
    <text evidence="3">The sequence shown here is derived from an EMBL/GenBank/DDBJ whole genome shotgun (WGS) entry which is preliminary data.</text>
</comment>
<dbReference type="GO" id="GO:0009063">
    <property type="term" value="P:amino acid catabolic process"/>
    <property type="evidence" value="ECO:0007669"/>
    <property type="project" value="InterPro"/>
</dbReference>
<evidence type="ECO:0000313" key="4">
    <source>
        <dbReference type="Proteomes" id="UP000178606"/>
    </source>
</evidence>
<dbReference type="Gene3D" id="3.20.20.120">
    <property type="entry name" value="Enolase-like C-terminal domain"/>
    <property type="match status" value="1"/>
</dbReference>
<dbReference type="Pfam" id="PF13378">
    <property type="entry name" value="MR_MLE_C"/>
    <property type="match status" value="1"/>
</dbReference>
<organism evidence="3 4">
    <name type="scientific">Handelsmanbacteria sp. (strain RIFCSPLOWO2_12_FULL_64_10)</name>
    <dbReference type="NCBI Taxonomy" id="1817868"/>
    <lineage>
        <taxon>Bacteria</taxon>
        <taxon>Candidatus Handelsmaniibacteriota</taxon>
    </lineage>
</organism>
<reference evidence="3 4" key="1">
    <citation type="journal article" date="2016" name="Nat. Commun.">
        <title>Thousands of microbial genomes shed light on interconnected biogeochemical processes in an aquifer system.</title>
        <authorList>
            <person name="Anantharaman K."/>
            <person name="Brown C.T."/>
            <person name="Hug L.A."/>
            <person name="Sharon I."/>
            <person name="Castelle C.J."/>
            <person name="Probst A.J."/>
            <person name="Thomas B.C."/>
            <person name="Singh A."/>
            <person name="Wilkins M.J."/>
            <person name="Karaoz U."/>
            <person name="Brodie E.L."/>
            <person name="Williams K.H."/>
            <person name="Hubbard S.S."/>
            <person name="Banfield J.F."/>
        </authorList>
    </citation>
    <scope>NUCLEOTIDE SEQUENCE [LARGE SCALE GENOMIC DNA]</scope>
    <source>
        <strain evidence="4">RIFCSPLOWO2_12_FULL_64_10</strain>
    </source>
</reference>
<evidence type="ECO:0000259" key="2">
    <source>
        <dbReference type="SMART" id="SM00922"/>
    </source>
</evidence>
<dbReference type="SFLD" id="SFLDG00179">
    <property type="entry name" value="mandelate_racemase"/>
    <property type="match status" value="1"/>
</dbReference>
<dbReference type="PANTHER" id="PTHR48080">
    <property type="entry name" value="D-GALACTONATE DEHYDRATASE-RELATED"/>
    <property type="match status" value="1"/>
</dbReference>
<name>A0A1F6C2Z0_HANXR</name>
<sequence>MKVTAVKTFLIHPGLAKNWLFVKVETDEGLHGWGEAYTQNDRDRAIETHIQELGRYLVGRSPFNIKHFTFMAYTDFAGKRGAMDLYCATSALEHALWDIAGKAAGQPVYNLLGGACRDRIRVYANGWGGGGTIDQLSENAAKVVRMGFSALKFDPFPGPWRTIIDRRTEQAAVDRVRAVREAVGPDVEILVEAHRRLSPVHAIRVARLIEPYNPFWYEEPVSARDLSGLAEAKRNIRIPVVTGEELYTKAEFREVFERRAADIINPDVCNCGGILELREIAAMAEPCHVAVSPHNYNSTAVGLAATLHATAGMPNFLITEYFVNFTALGDELSVEPIRVQNGYIPLPTRPGLGIELKEAALAKYPYRPFPDRRLRQVHEEGP</sequence>
<dbReference type="PANTHER" id="PTHR48080:SF2">
    <property type="entry name" value="D-GALACTONATE DEHYDRATASE"/>
    <property type="match status" value="1"/>
</dbReference>
<dbReference type="CDD" id="cd03316">
    <property type="entry name" value="MR_like"/>
    <property type="match status" value="1"/>
</dbReference>
<evidence type="ECO:0000256" key="1">
    <source>
        <dbReference type="ARBA" id="ARBA00023239"/>
    </source>
</evidence>
<dbReference type="InterPro" id="IPR018110">
    <property type="entry name" value="Mandel_Rmase/mucon_lact_enz_CS"/>
</dbReference>
<feature type="domain" description="Mandelate racemase/muconate lactonizing enzyme C-terminal" evidence="2">
    <location>
        <begin position="133"/>
        <end position="239"/>
    </location>
</feature>
<evidence type="ECO:0000313" key="3">
    <source>
        <dbReference type="EMBL" id="OGG43555.1"/>
    </source>
</evidence>
<dbReference type="EMBL" id="MFKF01000432">
    <property type="protein sequence ID" value="OGG43555.1"/>
    <property type="molecule type" value="Genomic_DNA"/>
</dbReference>
<dbReference type="InterPro" id="IPR029017">
    <property type="entry name" value="Enolase-like_N"/>
</dbReference>
<proteinExistence type="predicted"/>
<dbReference type="SFLD" id="SFLDS00001">
    <property type="entry name" value="Enolase"/>
    <property type="match status" value="1"/>
</dbReference>
<dbReference type="SUPFAM" id="SSF54826">
    <property type="entry name" value="Enolase N-terminal domain-like"/>
    <property type="match status" value="1"/>
</dbReference>
<protein>
    <recommendedName>
        <fullName evidence="2">Mandelate racemase/muconate lactonizing enzyme C-terminal domain-containing protein</fullName>
    </recommendedName>
</protein>
<dbReference type="PROSITE" id="PS00908">
    <property type="entry name" value="MR_MLE_1"/>
    <property type="match status" value="1"/>
</dbReference>
<dbReference type="InterPro" id="IPR013341">
    <property type="entry name" value="Mandelate_racemase_N_dom"/>
</dbReference>
<dbReference type="SMART" id="SM00922">
    <property type="entry name" value="MR_MLE"/>
    <property type="match status" value="1"/>
</dbReference>
<dbReference type="SUPFAM" id="SSF51604">
    <property type="entry name" value="Enolase C-terminal domain-like"/>
    <property type="match status" value="1"/>
</dbReference>
<dbReference type="InterPro" id="IPR036849">
    <property type="entry name" value="Enolase-like_C_sf"/>
</dbReference>
<dbReference type="InterPro" id="IPR034593">
    <property type="entry name" value="DgoD-like"/>
</dbReference>
<dbReference type="AlphaFoldDB" id="A0A1F6C2Z0"/>
<keyword evidence="1" id="KW-0456">Lyase</keyword>
<dbReference type="GO" id="GO:0016829">
    <property type="term" value="F:lyase activity"/>
    <property type="evidence" value="ECO:0007669"/>
    <property type="project" value="UniProtKB-KW"/>
</dbReference>
<dbReference type="InterPro" id="IPR013342">
    <property type="entry name" value="Mandelate_racemase_C"/>
</dbReference>
<dbReference type="Gene3D" id="3.30.390.10">
    <property type="entry name" value="Enolase-like, N-terminal domain"/>
    <property type="match status" value="1"/>
</dbReference>
<dbReference type="Pfam" id="PF02746">
    <property type="entry name" value="MR_MLE_N"/>
    <property type="match status" value="1"/>
</dbReference>
<dbReference type="Proteomes" id="UP000178606">
    <property type="component" value="Unassembled WGS sequence"/>
</dbReference>
<gene>
    <name evidence="3" type="ORF">A3F84_20510</name>
</gene>
<dbReference type="InterPro" id="IPR029065">
    <property type="entry name" value="Enolase_C-like"/>
</dbReference>